<dbReference type="InterPro" id="IPR052553">
    <property type="entry name" value="CbiG_hydrolase"/>
</dbReference>
<name>A0ABS6EK74_9CLOT</name>
<dbReference type="GO" id="GO:0043779">
    <property type="term" value="F:cobalt-precorrin-5A acetaldehyde-lyase activity"/>
    <property type="evidence" value="ECO:0007669"/>
    <property type="project" value="UniProtKB-EC"/>
</dbReference>
<dbReference type="EMBL" id="JAHLQF010000003">
    <property type="protein sequence ID" value="MBU5485601.1"/>
    <property type="molecule type" value="Genomic_DNA"/>
</dbReference>
<dbReference type="Proteomes" id="UP000726170">
    <property type="component" value="Unassembled WGS sequence"/>
</dbReference>
<feature type="domain" description="CobE/GbiG C-terminal" evidence="1">
    <location>
        <begin position="215"/>
        <end position="330"/>
    </location>
</feature>
<evidence type="ECO:0000259" key="1">
    <source>
        <dbReference type="Pfam" id="PF01890"/>
    </source>
</evidence>
<evidence type="ECO:0000313" key="4">
    <source>
        <dbReference type="EMBL" id="MBU5485601.1"/>
    </source>
</evidence>
<dbReference type="NCBIfam" id="NF004466">
    <property type="entry name" value="PRK05788.1-4"/>
    <property type="match status" value="1"/>
</dbReference>
<feature type="domain" description="Cobalamin biosynthesis central region" evidence="3">
    <location>
        <begin position="127"/>
        <end position="190"/>
    </location>
</feature>
<protein>
    <submittedName>
        <fullName evidence="4">Cobalt-precorrin 5A hydrolase</fullName>
        <ecNumber evidence="4">3.7.1.12</ecNumber>
    </submittedName>
</protein>
<sequence length="333" mass="36759">MNIAAITITKNGDLICEEIKKSISIHIFSKEKDENFNFKEVVKKAMENYEGIIFITSTGIAVRAIAPYIKKKDEDPAVLTIDNSGKFVISLLSGHLGGANELAITISNILEAIPVVTTATDSLGIEAPDMVAKKNNLVIEDLKDAKDIAALLVDGKKIYFQDEDNIIPIPKGYSADLEGATGIVYVTNKNKSFWVEREKIKNPQTKILKLIRKNVVLGIGCRKDFSSEDMRKRVVEVLIDENLDLQGIKSIGTVEVKKDEKAIKDLSIFLKCDLNIFSIEDIKNIDHKFQGSDFVEQTIGVRTVCEPCVELQGGAFITGKLRLNGMTLSIGII</sequence>
<dbReference type="Pfam" id="PF11760">
    <property type="entry name" value="CbiG_N"/>
    <property type="match status" value="1"/>
</dbReference>
<dbReference type="InterPro" id="IPR002750">
    <property type="entry name" value="CobE/GbiG_C"/>
</dbReference>
<dbReference type="RefSeq" id="WP_216440133.1">
    <property type="nucleotide sequence ID" value="NZ_JAHLQF010000003.1"/>
</dbReference>
<dbReference type="InterPro" id="IPR021744">
    <property type="entry name" value="CbiG_N"/>
</dbReference>
<proteinExistence type="predicted"/>
<dbReference type="PANTHER" id="PTHR37477">
    <property type="entry name" value="COBALT-PRECORRIN-5A HYDROLASE"/>
    <property type="match status" value="1"/>
</dbReference>
<reference evidence="4 5" key="1">
    <citation type="submission" date="2021-06" db="EMBL/GenBank/DDBJ databases">
        <authorList>
            <person name="Sun Q."/>
            <person name="Li D."/>
        </authorList>
    </citation>
    <scope>NUCLEOTIDE SEQUENCE [LARGE SCALE GENOMIC DNA]</scope>
    <source>
        <strain evidence="4 5">MSJ-11</strain>
    </source>
</reference>
<evidence type="ECO:0000313" key="5">
    <source>
        <dbReference type="Proteomes" id="UP000726170"/>
    </source>
</evidence>
<dbReference type="Pfam" id="PF01890">
    <property type="entry name" value="CbiG_C"/>
    <property type="match status" value="1"/>
</dbReference>
<dbReference type="Pfam" id="PF11761">
    <property type="entry name" value="CbiG_mid"/>
    <property type="match status" value="1"/>
</dbReference>
<comment type="caution">
    <text evidence="4">The sequence shown here is derived from an EMBL/GenBank/DDBJ whole genome shotgun (WGS) entry which is preliminary data.</text>
</comment>
<gene>
    <name evidence="4" type="primary">cbiG</name>
    <name evidence="4" type="ORF">KQI86_14875</name>
</gene>
<keyword evidence="5" id="KW-1185">Reference proteome</keyword>
<keyword evidence="4" id="KW-0378">Hydrolase</keyword>
<evidence type="ECO:0000259" key="2">
    <source>
        <dbReference type="Pfam" id="PF11760"/>
    </source>
</evidence>
<dbReference type="InterPro" id="IPR021745">
    <property type="entry name" value="CbiG_mid"/>
</dbReference>
<dbReference type="EC" id="3.7.1.12" evidence="4"/>
<accession>A0ABS6EK74</accession>
<evidence type="ECO:0000259" key="3">
    <source>
        <dbReference type="Pfam" id="PF11761"/>
    </source>
</evidence>
<dbReference type="PANTHER" id="PTHR37477:SF1">
    <property type="entry name" value="COBALT-PRECORRIN-5A HYDROLASE"/>
    <property type="match status" value="1"/>
</dbReference>
<feature type="domain" description="Cobalamin synthesis G N-terminal" evidence="2">
    <location>
        <begin position="41"/>
        <end position="121"/>
    </location>
</feature>
<organism evidence="4 5">
    <name type="scientific">Clostridium mobile</name>
    <dbReference type="NCBI Taxonomy" id="2841512"/>
    <lineage>
        <taxon>Bacteria</taxon>
        <taxon>Bacillati</taxon>
        <taxon>Bacillota</taxon>
        <taxon>Clostridia</taxon>
        <taxon>Eubacteriales</taxon>
        <taxon>Clostridiaceae</taxon>
        <taxon>Clostridium</taxon>
    </lineage>
</organism>